<name>A0A168RHC6_ABSGL</name>
<comment type="similarity">
    <text evidence="1">Belongs to the formin homology family. BNI1 subfamily.</text>
</comment>
<feature type="region of interest" description="Disordered" evidence="2">
    <location>
        <begin position="148"/>
        <end position="175"/>
    </location>
</feature>
<dbReference type="PANTHER" id="PTHR47102:SF2">
    <property type="entry name" value="PROTEIN BNI1"/>
    <property type="match status" value="1"/>
</dbReference>
<dbReference type="AlphaFoldDB" id="A0A168RHC6"/>
<dbReference type="GO" id="GO:0003779">
    <property type="term" value="F:actin binding"/>
    <property type="evidence" value="ECO:0007669"/>
    <property type="project" value="InterPro"/>
</dbReference>
<dbReference type="OMA" id="LAFICYH"/>
<feature type="compositionally biased region" description="Low complexity" evidence="2">
    <location>
        <begin position="205"/>
        <end position="230"/>
    </location>
</feature>
<dbReference type="InterPro" id="IPR011989">
    <property type="entry name" value="ARM-like"/>
</dbReference>
<keyword evidence="5" id="KW-1185">Reference proteome</keyword>
<dbReference type="STRING" id="4829.A0A168RHC6"/>
<evidence type="ECO:0000256" key="1">
    <source>
        <dbReference type="ARBA" id="ARBA00037935"/>
    </source>
</evidence>
<dbReference type="GO" id="GO:0051017">
    <property type="term" value="P:actin filament bundle assembly"/>
    <property type="evidence" value="ECO:0007669"/>
    <property type="project" value="TreeGrafter"/>
</dbReference>
<feature type="compositionally biased region" description="Polar residues" evidence="2">
    <location>
        <begin position="33"/>
        <end position="50"/>
    </location>
</feature>
<dbReference type="GO" id="GO:0005938">
    <property type="term" value="C:cell cortex"/>
    <property type="evidence" value="ECO:0007669"/>
    <property type="project" value="UniProtKB-ARBA"/>
</dbReference>
<dbReference type="PANTHER" id="PTHR47102">
    <property type="entry name" value="PROTEIN BNI1"/>
    <property type="match status" value="1"/>
</dbReference>
<dbReference type="GO" id="GO:0015629">
    <property type="term" value="C:actin cytoskeleton"/>
    <property type="evidence" value="ECO:0007669"/>
    <property type="project" value="UniProtKB-ARBA"/>
</dbReference>
<dbReference type="InterPro" id="IPR051661">
    <property type="entry name" value="Actin_filament_regulator"/>
</dbReference>
<reference evidence="4" key="1">
    <citation type="submission" date="2016-04" db="EMBL/GenBank/DDBJ databases">
        <authorList>
            <person name="Evans L.H."/>
            <person name="Alamgir A."/>
            <person name="Owens N."/>
            <person name="Weber N.D."/>
            <person name="Virtaneva K."/>
            <person name="Barbian K."/>
            <person name="Babar A."/>
            <person name="Rosenke K."/>
        </authorList>
    </citation>
    <scope>NUCLEOTIDE SEQUENCE [LARGE SCALE GENOMIC DNA]</scope>
    <source>
        <strain evidence="4">CBS 101.48</strain>
    </source>
</reference>
<evidence type="ECO:0000313" key="5">
    <source>
        <dbReference type="Proteomes" id="UP000078561"/>
    </source>
</evidence>
<dbReference type="Gene3D" id="1.25.10.10">
    <property type="entry name" value="Leucine-rich Repeat Variant"/>
    <property type="match status" value="1"/>
</dbReference>
<dbReference type="PROSITE" id="PS51232">
    <property type="entry name" value="GBD_FH3"/>
    <property type="match status" value="1"/>
</dbReference>
<dbReference type="GO" id="GO:1903475">
    <property type="term" value="P:mitotic actomyosin contractile ring assembly"/>
    <property type="evidence" value="ECO:0007669"/>
    <property type="project" value="TreeGrafter"/>
</dbReference>
<dbReference type="Proteomes" id="UP000078561">
    <property type="component" value="Unassembled WGS sequence"/>
</dbReference>
<evidence type="ECO:0000259" key="3">
    <source>
        <dbReference type="PROSITE" id="PS51232"/>
    </source>
</evidence>
<dbReference type="SMART" id="SM01140">
    <property type="entry name" value="Drf_GBD"/>
    <property type="match status" value="1"/>
</dbReference>
<feature type="region of interest" description="Disordered" evidence="2">
    <location>
        <begin position="191"/>
        <end position="243"/>
    </location>
</feature>
<organism evidence="4">
    <name type="scientific">Absidia glauca</name>
    <name type="common">Pin mould</name>
    <dbReference type="NCBI Taxonomy" id="4829"/>
    <lineage>
        <taxon>Eukaryota</taxon>
        <taxon>Fungi</taxon>
        <taxon>Fungi incertae sedis</taxon>
        <taxon>Mucoromycota</taxon>
        <taxon>Mucoromycotina</taxon>
        <taxon>Mucoromycetes</taxon>
        <taxon>Mucorales</taxon>
        <taxon>Cunninghamellaceae</taxon>
        <taxon>Absidia</taxon>
    </lineage>
</organism>
<proteinExistence type="inferred from homology"/>
<dbReference type="Pfam" id="PF06367">
    <property type="entry name" value="Drf_FH3"/>
    <property type="match status" value="1"/>
</dbReference>
<dbReference type="InterPro" id="IPR010473">
    <property type="entry name" value="GTPase-bd"/>
</dbReference>
<dbReference type="SMART" id="SM01139">
    <property type="entry name" value="Drf_FH3"/>
    <property type="match status" value="1"/>
</dbReference>
<protein>
    <recommendedName>
        <fullName evidence="3">GBD/FH3 domain-containing protein</fullName>
    </recommendedName>
</protein>
<dbReference type="InterPro" id="IPR010472">
    <property type="entry name" value="FH3_dom"/>
</dbReference>
<feature type="region of interest" description="Disordered" evidence="2">
    <location>
        <begin position="669"/>
        <end position="691"/>
    </location>
</feature>
<dbReference type="GO" id="GO:0051016">
    <property type="term" value="P:barbed-end actin filament capping"/>
    <property type="evidence" value="ECO:0007669"/>
    <property type="project" value="TreeGrafter"/>
</dbReference>
<dbReference type="OrthoDB" id="1104827at2759"/>
<gene>
    <name evidence="4" type="primary">ABSGL_12578.1 scaffold 12955</name>
</gene>
<accession>A0A168RHC6</accession>
<dbReference type="Pfam" id="PF06371">
    <property type="entry name" value="Drf_GBD"/>
    <property type="match status" value="1"/>
</dbReference>
<dbReference type="InterPro" id="IPR014768">
    <property type="entry name" value="GBD/FH3_dom"/>
</dbReference>
<dbReference type="SUPFAM" id="SSF48371">
    <property type="entry name" value="ARM repeat"/>
    <property type="match status" value="1"/>
</dbReference>
<evidence type="ECO:0000313" key="4">
    <source>
        <dbReference type="EMBL" id="SAM06935.1"/>
    </source>
</evidence>
<dbReference type="Gene3D" id="1.10.238.150">
    <property type="entry name" value="Formin, FH3 diaphanous domain"/>
    <property type="match status" value="1"/>
</dbReference>
<dbReference type="GO" id="GO:0043332">
    <property type="term" value="C:mating projection tip"/>
    <property type="evidence" value="ECO:0007669"/>
    <property type="project" value="TreeGrafter"/>
</dbReference>
<dbReference type="InterPro" id="IPR016024">
    <property type="entry name" value="ARM-type_fold"/>
</dbReference>
<dbReference type="GO" id="GO:0032153">
    <property type="term" value="C:cell division site"/>
    <property type="evidence" value="ECO:0007669"/>
    <property type="project" value="TreeGrafter"/>
</dbReference>
<sequence length="791" mass="88554">MTDFFNRLGRKNVKPSEPLGPTPLPNAPGDLKATTTAKKNQTSARSQTVNTSTPSKQRSSRTRRTTVDTNYHKTPFTVVMNSTSTDFAKVLPSGDEINKLFDEMLERRGINEPHILTTMKSWPLEKKRLMVNQDTQAELLATNHLQQPAGASLTASPTTTISPMTANEHDTSNSSQQSFFISILADKAGKARSTLDKSNNSGSRQQQQPQQHQSRYMPSLQQTLSSSTSKSGGGGISVSPSASSTTLGSLVNASLPIQEVEDHNSPEFFIRKFMETNLRAVSVSDASSLEVSLRTRPVTWLMKFIDLKGLHVLVSCLSSINHQKDRSDKKALDIEFEIIKCIKALINTGLGGKETTSHPNYIHTIVFSLLCPGWQTRKLVCEILAFICYHDVDKEDEAKGDIQLGHQHVIRGLEMMKQHTNDMGLFDAWMKTLEATLDGRGRMGSLVGAHDDLKKLGVMNTPDRHLMEYAVSNMLLINAITKIPKIPTQRIFLRNQFNASGMEARILPKLHALDYDPLKYQVNAYEDAAEQDLDETFGDELSLYSGITDPGELLNQLVNNLNGSPTSMDHLLGILRSLLLVKGHSDTIAHYFHIIHVLVGQIVMNRRITSDDQDFTATFGVSVGNLIQRFSDLDQLRQLEEEVLHNKARESRLINENMDLKMELQRLHQDKSNESDHHPRRRSLDLKKENESLRGLLRTSKNTMFMLEKRVSELTDMMDKENGSEDGYTRIVVNSDWKLTAKRQGSLNSDISADSSSTRKTSYLSHAHKAANVPHPIEGKMDLPHYGVYLD</sequence>
<feature type="compositionally biased region" description="Polar residues" evidence="2">
    <location>
        <begin position="153"/>
        <end position="165"/>
    </location>
</feature>
<dbReference type="InParanoid" id="A0A168RHC6"/>
<feature type="domain" description="GBD/FH3" evidence="3">
    <location>
        <begin position="89"/>
        <end position="610"/>
    </location>
</feature>
<feature type="region of interest" description="Disordered" evidence="2">
    <location>
        <begin position="1"/>
        <end position="69"/>
    </location>
</feature>
<dbReference type="GO" id="GO:0031267">
    <property type="term" value="F:small GTPase binding"/>
    <property type="evidence" value="ECO:0007669"/>
    <property type="project" value="InterPro"/>
</dbReference>
<evidence type="ECO:0000256" key="2">
    <source>
        <dbReference type="SAM" id="MobiDB-lite"/>
    </source>
</evidence>
<dbReference type="EMBL" id="LT554635">
    <property type="protein sequence ID" value="SAM06935.1"/>
    <property type="molecule type" value="Genomic_DNA"/>
</dbReference>